<sequence length="57" mass="6773">YVIKSLNNCVTLLRFRNVRPARLWSRAGYILGFELEIQDRLYSLLIRTNSAQQKARF</sequence>
<reference evidence="1" key="1">
    <citation type="submission" date="2014-05" db="EMBL/GenBank/DDBJ databases">
        <authorList>
            <person name="Chronopoulou M."/>
        </authorList>
    </citation>
    <scope>NUCLEOTIDE SEQUENCE</scope>
    <source>
        <tissue evidence="1">Whole organism</tissue>
    </source>
</reference>
<feature type="non-terminal residue" evidence="1">
    <location>
        <position position="1"/>
    </location>
</feature>
<dbReference type="AlphaFoldDB" id="A0A0K2VLL6"/>
<accession>A0A0K2VLL6</accession>
<evidence type="ECO:0000313" key="1">
    <source>
        <dbReference type="EMBL" id="CDW51147.1"/>
    </source>
</evidence>
<protein>
    <submittedName>
        <fullName evidence="1">Uncharacterized protein</fullName>
    </submittedName>
</protein>
<dbReference type="EMBL" id="HACA01033785">
    <property type="protein sequence ID" value="CDW51147.1"/>
    <property type="molecule type" value="Transcribed_RNA"/>
</dbReference>
<name>A0A0K2VLL6_LEPSM</name>
<proteinExistence type="predicted"/>
<organism evidence="1">
    <name type="scientific">Lepeophtheirus salmonis</name>
    <name type="common">Salmon louse</name>
    <name type="synonym">Caligus salmonis</name>
    <dbReference type="NCBI Taxonomy" id="72036"/>
    <lineage>
        <taxon>Eukaryota</taxon>
        <taxon>Metazoa</taxon>
        <taxon>Ecdysozoa</taxon>
        <taxon>Arthropoda</taxon>
        <taxon>Crustacea</taxon>
        <taxon>Multicrustacea</taxon>
        <taxon>Hexanauplia</taxon>
        <taxon>Copepoda</taxon>
        <taxon>Siphonostomatoida</taxon>
        <taxon>Caligidae</taxon>
        <taxon>Lepeophtheirus</taxon>
    </lineage>
</organism>